<protein>
    <recommendedName>
        <fullName evidence="10">Short-chain dehydrogenase/reductase 3</fullName>
    </recommendedName>
    <alternativeName>
        <fullName evidence="11">Retinal short-chain dehydrogenase/reductase 1</fullName>
    </alternativeName>
</protein>
<proteinExistence type="inferred from homology"/>
<dbReference type="GO" id="GO:0052650">
    <property type="term" value="F:all-trans-retinol dehydrogenase (NADP+) activity"/>
    <property type="evidence" value="ECO:0007669"/>
    <property type="project" value="UniProtKB-ARBA"/>
</dbReference>
<dbReference type="Pfam" id="PF00106">
    <property type="entry name" value="adh_short"/>
    <property type="match status" value="1"/>
</dbReference>
<dbReference type="SUPFAM" id="SSF51735">
    <property type="entry name" value="NAD(P)-binding Rossmann-fold domains"/>
    <property type="match status" value="1"/>
</dbReference>
<keyword evidence="7" id="KW-0443">Lipid metabolism</keyword>
<dbReference type="PROSITE" id="PS00061">
    <property type="entry name" value="ADH_SHORT"/>
    <property type="match status" value="1"/>
</dbReference>
<dbReference type="FunFam" id="3.40.50.720:FF:000131">
    <property type="entry name" value="Short-chain dehydrogenase/reductase 3"/>
    <property type="match status" value="1"/>
</dbReference>
<comment type="subcellular location">
    <subcellularLocation>
        <location evidence="1">Membrane</location>
        <topology evidence="1">Multi-pass membrane protein</topology>
    </subcellularLocation>
</comment>
<keyword evidence="13" id="KW-0732">Signal</keyword>
<gene>
    <name evidence="15" type="ORF">K489DRAFT_429646</name>
</gene>
<comment type="similarity">
    <text evidence="2 12">Belongs to the short-chain dehydrogenases/reductases (SDR) family.</text>
</comment>
<dbReference type="InterPro" id="IPR020904">
    <property type="entry name" value="Sc_DH/Rdtase_CS"/>
</dbReference>
<organism evidence="15">
    <name type="scientific">Dissoconium aciculare CBS 342.82</name>
    <dbReference type="NCBI Taxonomy" id="1314786"/>
    <lineage>
        <taxon>Eukaryota</taxon>
        <taxon>Fungi</taxon>
        <taxon>Dikarya</taxon>
        <taxon>Ascomycota</taxon>
        <taxon>Pezizomycotina</taxon>
        <taxon>Dothideomycetes</taxon>
        <taxon>Dothideomycetidae</taxon>
        <taxon>Mycosphaerellales</taxon>
        <taxon>Dissoconiaceae</taxon>
        <taxon>Dissoconium</taxon>
    </lineage>
</organism>
<keyword evidence="6" id="KW-0560">Oxidoreductase</keyword>
<keyword evidence="3" id="KW-0812">Transmembrane</keyword>
<dbReference type="PANTHER" id="PTHR24322">
    <property type="entry name" value="PKSB"/>
    <property type="match status" value="1"/>
</dbReference>
<keyword evidence="8" id="KW-0472">Membrane</keyword>
<dbReference type="PRINTS" id="PR00080">
    <property type="entry name" value="SDRFAMILY"/>
</dbReference>
<dbReference type="Gene3D" id="3.40.50.720">
    <property type="entry name" value="NAD(P)-binding Rossmann-like Domain"/>
    <property type="match status" value="1"/>
</dbReference>
<evidence type="ECO:0000256" key="9">
    <source>
        <dbReference type="ARBA" id="ARBA00059620"/>
    </source>
</evidence>
<dbReference type="OrthoDB" id="10253736at2759"/>
<dbReference type="Proteomes" id="UP000504637">
    <property type="component" value="Unplaced"/>
</dbReference>
<dbReference type="InterPro" id="IPR002347">
    <property type="entry name" value="SDR_fam"/>
</dbReference>
<evidence type="ECO:0000256" key="11">
    <source>
        <dbReference type="ARBA" id="ARBA00082544"/>
    </source>
</evidence>
<dbReference type="RefSeq" id="XP_033462407.1">
    <property type="nucleotide sequence ID" value="XM_033608381.1"/>
</dbReference>
<evidence type="ECO:0000256" key="12">
    <source>
        <dbReference type="RuleBase" id="RU000363"/>
    </source>
</evidence>
<keyword evidence="5" id="KW-1133">Transmembrane helix</keyword>
<evidence type="ECO:0000256" key="3">
    <source>
        <dbReference type="ARBA" id="ARBA00022692"/>
    </source>
</evidence>
<evidence type="ECO:0000256" key="13">
    <source>
        <dbReference type="SAM" id="SignalP"/>
    </source>
</evidence>
<dbReference type="GeneID" id="54366181"/>
<reference evidence="15" key="3">
    <citation type="submission" date="2025-08" db="UniProtKB">
        <authorList>
            <consortium name="RefSeq"/>
        </authorList>
    </citation>
    <scope>IDENTIFICATION</scope>
    <source>
        <strain evidence="15">CBS 342.82</strain>
    </source>
</reference>
<feature type="signal peptide" evidence="13">
    <location>
        <begin position="1"/>
        <end position="18"/>
    </location>
</feature>
<name>A0A6J3MBI0_9PEZI</name>
<keyword evidence="4" id="KW-0521">NADP</keyword>
<comment type="function">
    <text evidence="9">Catalyzes the reduction of all-trans-retinal to all-trans-retinol in the presence of NADPH.</text>
</comment>
<sequence length="351" mass="38259">MSALINPVLTGALLLALTVGPDQVRDPLLQQLRQHISGENIARLITGLKVVVGYGALTRASLWFSEVAQNNFRLSSEKHRYDWPKEIAVVTGACGGVGTLISKGLAKKGIKVICLDIRDEFPADMAAIKNLVYYKCDITDREAVVELAARIAKEHGHPSILVNNAGVANAAPILKVTDKQLKQLFDVNIISHYYTIQAFMPNMIKENKGHIFSTASVASFMAAPGLVPYSNTKASVLALHEGLSFETRAVWKAPSIKFSIIHPTFIDTAMAAPFKTNLNDAGAGIITPESVANAAVKQILSCRSGQIILSGNLGALVNVRKWPKWMYYGAFYLGDKRTLKMSPKEFLEPLK</sequence>
<reference evidence="15" key="1">
    <citation type="submission" date="2020-01" db="EMBL/GenBank/DDBJ databases">
        <authorList>
            <consortium name="DOE Joint Genome Institute"/>
            <person name="Haridas S."/>
            <person name="Albert R."/>
            <person name="Binder M."/>
            <person name="Bloem J."/>
            <person name="Labutti K."/>
            <person name="Salamov A."/>
            <person name="Andreopoulos B."/>
            <person name="Baker S.E."/>
            <person name="Barry K."/>
            <person name="Bills G."/>
            <person name="Bluhm B.H."/>
            <person name="Cannon C."/>
            <person name="Castanera R."/>
            <person name="Culley D.E."/>
            <person name="Daum C."/>
            <person name="Ezra D."/>
            <person name="Gonzalez J.B."/>
            <person name="Henrissat B."/>
            <person name="Kuo A."/>
            <person name="Liang C."/>
            <person name="Lipzen A."/>
            <person name="Lutzoni F."/>
            <person name="Magnuson J."/>
            <person name="Mondo S."/>
            <person name="Nolan M."/>
            <person name="Ohm R."/>
            <person name="Pangilinan J."/>
            <person name="Park H.-J."/>
            <person name="Ramirez L."/>
            <person name="Alfaro M."/>
            <person name="Sun H."/>
            <person name="Tritt A."/>
            <person name="Yoshinaga Y."/>
            <person name="Zwiers L.-H."/>
            <person name="Turgeon B.G."/>
            <person name="Goodwin S.B."/>
            <person name="Spatafora J.W."/>
            <person name="Crous P.W."/>
            <person name="Grigoriev I.V."/>
        </authorList>
    </citation>
    <scope>NUCLEOTIDE SEQUENCE</scope>
    <source>
        <strain evidence="15">CBS 342.82</strain>
    </source>
</reference>
<evidence type="ECO:0000313" key="14">
    <source>
        <dbReference type="Proteomes" id="UP000504637"/>
    </source>
</evidence>
<reference evidence="15" key="2">
    <citation type="submission" date="2020-04" db="EMBL/GenBank/DDBJ databases">
        <authorList>
            <consortium name="NCBI Genome Project"/>
        </authorList>
    </citation>
    <scope>NUCLEOTIDE SEQUENCE</scope>
    <source>
        <strain evidence="15">CBS 342.82</strain>
    </source>
</reference>
<dbReference type="GO" id="GO:0016020">
    <property type="term" value="C:membrane"/>
    <property type="evidence" value="ECO:0007669"/>
    <property type="project" value="UniProtKB-SubCell"/>
</dbReference>
<dbReference type="InterPro" id="IPR036291">
    <property type="entry name" value="NAD(P)-bd_dom_sf"/>
</dbReference>
<evidence type="ECO:0000256" key="5">
    <source>
        <dbReference type="ARBA" id="ARBA00022989"/>
    </source>
</evidence>
<accession>A0A6J3MBI0</accession>
<dbReference type="PANTHER" id="PTHR24322:SF736">
    <property type="entry name" value="RETINOL DEHYDROGENASE 10"/>
    <property type="match status" value="1"/>
</dbReference>
<evidence type="ECO:0000256" key="2">
    <source>
        <dbReference type="ARBA" id="ARBA00006484"/>
    </source>
</evidence>
<keyword evidence="14" id="KW-1185">Reference proteome</keyword>
<evidence type="ECO:0000256" key="6">
    <source>
        <dbReference type="ARBA" id="ARBA00023002"/>
    </source>
</evidence>
<evidence type="ECO:0000256" key="8">
    <source>
        <dbReference type="ARBA" id="ARBA00023136"/>
    </source>
</evidence>
<dbReference type="PRINTS" id="PR00081">
    <property type="entry name" value="GDHRDH"/>
</dbReference>
<dbReference type="AlphaFoldDB" id="A0A6J3MBI0"/>
<evidence type="ECO:0000256" key="1">
    <source>
        <dbReference type="ARBA" id="ARBA00004141"/>
    </source>
</evidence>
<evidence type="ECO:0000256" key="4">
    <source>
        <dbReference type="ARBA" id="ARBA00022857"/>
    </source>
</evidence>
<evidence type="ECO:0000256" key="10">
    <source>
        <dbReference type="ARBA" id="ARBA00068717"/>
    </source>
</evidence>
<feature type="chain" id="PRO_5026740823" description="Short-chain dehydrogenase/reductase 3" evidence="13">
    <location>
        <begin position="19"/>
        <end position="351"/>
    </location>
</feature>
<evidence type="ECO:0000256" key="7">
    <source>
        <dbReference type="ARBA" id="ARBA00023098"/>
    </source>
</evidence>
<evidence type="ECO:0000313" key="15">
    <source>
        <dbReference type="RefSeq" id="XP_033462407.1"/>
    </source>
</evidence>